<evidence type="ECO:0000256" key="1">
    <source>
        <dbReference type="SAM" id="MobiDB-lite"/>
    </source>
</evidence>
<dbReference type="GO" id="GO:0006506">
    <property type="term" value="P:GPI anchor biosynthetic process"/>
    <property type="evidence" value="ECO:0007669"/>
    <property type="project" value="TreeGrafter"/>
</dbReference>
<gene>
    <name evidence="3" type="ORF">GCM10007100_36700</name>
</gene>
<dbReference type="InterPro" id="IPR036691">
    <property type="entry name" value="Endo/exonu/phosph_ase_sf"/>
</dbReference>
<evidence type="ECO:0000313" key="4">
    <source>
        <dbReference type="Proteomes" id="UP000644507"/>
    </source>
</evidence>
<proteinExistence type="predicted"/>
<feature type="compositionally biased region" description="Acidic residues" evidence="1">
    <location>
        <begin position="704"/>
        <end position="723"/>
    </location>
</feature>
<dbReference type="SUPFAM" id="SSF56219">
    <property type="entry name" value="DNase I-like"/>
    <property type="match status" value="1"/>
</dbReference>
<organism evidence="3 4">
    <name type="scientific">Roseibacillus persicicus</name>
    <dbReference type="NCBI Taxonomy" id="454148"/>
    <lineage>
        <taxon>Bacteria</taxon>
        <taxon>Pseudomonadati</taxon>
        <taxon>Verrucomicrobiota</taxon>
        <taxon>Verrucomicrobiia</taxon>
        <taxon>Verrucomicrobiales</taxon>
        <taxon>Verrucomicrobiaceae</taxon>
        <taxon>Roseibacillus</taxon>
    </lineage>
</organism>
<dbReference type="AlphaFoldDB" id="A0A918TXM3"/>
<name>A0A918TXM3_9BACT</name>
<dbReference type="GO" id="GO:0016020">
    <property type="term" value="C:membrane"/>
    <property type="evidence" value="ECO:0007669"/>
    <property type="project" value="GOC"/>
</dbReference>
<dbReference type="InterPro" id="IPR005135">
    <property type="entry name" value="Endo/exonuclease/phosphatase"/>
</dbReference>
<dbReference type="Pfam" id="PF03372">
    <property type="entry name" value="Exo_endo_phos"/>
    <property type="match status" value="1"/>
</dbReference>
<protein>
    <recommendedName>
        <fullName evidence="2">Endonuclease/exonuclease/phosphatase domain-containing protein</fullName>
    </recommendedName>
</protein>
<dbReference type="InterPro" id="IPR028974">
    <property type="entry name" value="TSP_type-3_rpt"/>
</dbReference>
<dbReference type="InterPro" id="IPR051916">
    <property type="entry name" value="GPI-anchor_lipid_remodeler"/>
</dbReference>
<sequence>MVRPLFLVLLLATGAFSVPLRVVTFNIETNRDSNDSVTEALNEPGTADYNSVRDILLRINADVVCLQELANPDVSNGTNGNTNSDVHSLASDLGLPYVIIPTSSGVLDFGLRNAILSRYPFESVDEIGTGDYMETIGSVGSNGSRAKDVTRAMPAITIDIPGAAKPTTIVTLHNKAGSTQKDSFRQCVEMERLAQYLNNNLLNETDNIVVLGDFNFSRSNDLTYTSEPADLPSTWNRGTEIPLPLTYSQDPDFYLPTPWQLTAIDARAVNGNDVTTQGGSNLDYILTTPAIAEVGSEIYRSTLDSSNSLGLSKVGDPLPAETSGIASDHYAVFADLEIEDLFTAYSLTDAEPKVVETFDGFSGNFPPAAWTSAGADWAGLYQSGDGPALYAFDSAGDRSVGLIGGQNPATFTASYTNDTSAPIEALELNYLIRQFTNNDPGTSDTLTASLSIDGGSTIPLPDLTFTATPSTTLPFSQTLSTTLGGLSIPAGSTFTLTLTATKGTPIEGTAPDEAFINEFHYDNVGTDQDEFIEVVVSSGFTGALSGLVVELYNQNGSNYGSHPLTSFDNFASPSFSNGYQIFSKALPSSDLQNGGNDGLALVSDGSVLQFISYEGTTTATNGSAISLTSMDIGVSQSTSNPIGTDSLGLTGTGAAYADFTWTEFLGSPFSPGAANPGQTFDGTASSLPQAFSFDNVTVCIAEPPDNDSDGDPDSSDPDDDNDFLPDLVEAELGTNPFLADSDGNGTPDADEDFDGDGQTNGEEVLVTLTDPTDANSLFVACLQTHPNNAGQLELSFPTLLGRAYRIRSGDDLTSLQILATYTGTGETFSYLVGPNQSQPTFFTVEASLAN</sequence>
<dbReference type="SUPFAM" id="SSF103647">
    <property type="entry name" value="TSP type-3 repeat"/>
    <property type="match status" value="1"/>
</dbReference>
<dbReference type="RefSeq" id="WP_189573528.1">
    <property type="nucleotide sequence ID" value="NZ_BMXI01000019.1"/>
</dbReference>
<dbReference type="GO" id="GO:0005509">
    <property type="term" value="F:calcium ion binding"/>
    <property type="evidence" value="ECO:0007669"/>
    <property type="project" value="InterPro"/>
</dbReference>
<dbReference type="EMBL" id="BMXI01000019">
    <property type="protein sequence ID" value="GHC65561.1"/>
    <property type="molecule type" value="Genomic_DNA"/>
</dbReference>
<dbReference type="PANTHER" id="PTHR14859">
    <property type="entry name" value="CALCOFLUOR WHITE HYPERSENSITIVE PROTEIN PRECURSOR"/>
    <property type="match status" value="1"/>
</dbReference>
<feature type="region of interest" description="Disordered" evidence="1">
    <location>
        <begin position="699"/>
        <end position="760"/>
    </location>
</feature>
<reference evidence="3" key="2">
    <citation type="submission" date="2020-09" db="EMBL/GenBank/DDBJ databases">
        <authorList>
            <person name="Sun Q."/>
            <person name="Kim S."/>
        </authorList>
    </citation>
    <scope>NUCLEOTIDE SEQUENCE</scope>
    <source>
        <strain evidence="3">KCTC 12988</strain>
    </source>
</reference>
<dbReference type="PANTHER" id="PTHR14859:SF1">
    <property type="entry name" value="PGAP2-INTERACTING PROTEIN"/>
    <property type="match status" value="1"/>
</dbReference>
<dbReference type="GO" id="GO:0003824">
    <property type="term" value="F:catalytic activity"/>
    <property type="evidence" value="ECO:0007669"/>
    <property type="project" value="InterPro"/>
</dbReference>
<dbReference type="Gene3D" id="3.60.10.10">
    <property type="entry name" value="Endonuclease/exonuclease/phosphatase"/>
    <property type="match status" value="1"/>
</dbReference>
<accession>A0A918TXM3</accession>
<evidence type="ECO:0000259" key="2">
    <source>
        <dbReference type="Pfam" id="PF03372"/>
    </source>
</evidence>
<evidence type="ECO:0000313" key="3">
    <source>
        <dbReference type="EMBL" id="GHC65561.1"/>
    </source>
</evidence>
<feature type="domain" description="Endonuclease/exonuclease/phosphatase" evidence="2">
    <location>
        <begin position="24"/>
        <end position="329"/>
    </location>
</feature>
<keyword evidence="4" id="KW-1185">Reference proteome</keyword>
<comment type="caution">
    <text evidence="3">The sequence shown here is derived from an EMBL/GenBank/DDBJ whole genome shotgun (WGS) entry which is preliminary data.</text>
</comment>
<dbReference type="Gene3D" id="4.10.1080.10">
    <property type="entry name" value="TSP type-3 repeat"/>
    <property type="match status" value="1"/>
</dbReference>
<reference evidence="3" key="1">
    <citation type="journal article" date="2014" name="Int. J. Syst. Evol. Microbiol.">
        <title>Complete genome sequence of Corynebacterium casei LMG S-19264T (=DSM 44701T), isolated from a smear-ripened cheese.</title>
        <authorList>
            <consortium name="US DOE Joint Genome Institute (JGI-PGF)"/>
            <person name="Walter F."/>
            <person name="Albersmeier A."/>
            <person name="Kalinowski J."/>
            <person name="Ruckert C."/>
        </authorList>
    </citation>
    <scope>NUCLEOTIDE SEQUENCE</scope>
    <source>
        <strain evidence="3">KCTC 12988</strain>
    </source>
</reference>
<dbReference type="Proteomes" id="UP000644507">
    <property type="component" value="Unassembled WGS sequence"/>
</dbReference>